<gene>
    <name evidence="1" type="ORF">LCGC14_2434990</name>
</gene>
<evidence type="ECO:0000313" key="1">
    <source>
        <dbReference type="EMBL" id="KKL22486.1"/>
    </source>
</evidence>
<comment type="caution">
    <text evidence="1">The sequence shown here is derived from an EMBL/GenBank/DDBJ whole genome shotgun (WGS) entry which is preliminary data.</text>
</comment>
<dbReference type="AlphaFoldDB" id="A0A0F9DXS2"/>
<proteinExistence type="predicted"/>
<name>A0A0F9DXS2_9ZZZZ</name>
<reference evidence="1" key="1">
    <citation type="journal article" date="2015" name="Nature">
        <title>Complex archaea that bridge the gap between prokaryotes and eukaryotes.</title>
        <authorList>
            <person name="Spang A."/>
            <person name="Saw J.H."/>
            <person name="Jorgensen S.L."/>
            <person name="Zaremba-Niedzwiedzka K."/>
            <person name="Martijn J."/>
            <person name="Lind A.E."/>
            <person name="van Eijk R."/>
            <person name="Schleper C."/>
            <person name="Guy L."/>
            <person name="Ettema T.J."/>
        </authorList>
    </citation>
    <scope>NUCLEOTIDE SEQUENCE</scope>
</reference>
<organism evidence="1">
    <name type="scientific">marine sediment metagenome</name>
    <dbReference type="NCBI Taxonomy" id="412755"/>
    <lineage>
        <taxon>unclassified sequences</taxon>
        <taxon>metagenomes</taxon>
        <taxon>ecological metagenomes</taxon>
    </lineage>
</organism>
<accession>A0A0F9DXS2</accession>
<dbReference type="EMBL" id="LAZR01037332">
    <property type="protein sequence ID" value="KKL22486.1"/>
    <property type="molecule type" value="Genomic_DNA"/>
</dbReference>
<sequence>MKAIVYGTLTEEDLTRWRQVCGQFQSLEMNPRAYSGQETEGILMRYYRMFGEVHKTYSIPEGSVISIAPTTGQILEDKTEP</sequence>
<protein>
    <submittedName>
        <fullName evidence="1">Uncharacterized protein</fullName>
    </submittedName>
</protein>